<reference evidence="1 2" key="1">
    <citation type="submission" date="2019-03" db="EMBL/GenBank/DDBJ databases">
        <title>Genomic Encyclopedia of Archaeal and Bacterial Type Strains, Phase II (KMG-II): from individual species to whole genera.</title>
        <authorList>
            <person name="Goeker M."/>
        </authorList>
    </citation>
    <scope>NUCLEOTIDE SEQUENCE [LARGE SCALE GENOMIC DNA]</scope>
    <source>
        <strain evidence="1 2">ATCC 25309</strain>
    </source>
</reference>
<dbReference type="AlphaFoldDB" id="A0A4R7SS60"/>
<dbReference type="Pfam" id="PF12643">
    <property type="entry name" value="MazG-like"/>
    <property type="match status" value="1"/>
</dbReference>
<dbReference type="GO" id="GO:0009143">
    <property type="term" value="P:nucleoside triphosphate catabolic process"/>
    <property type="evidence" value="ECO:0007669"/>
    <property type="project" value="InterPro"/>
</dbReference>
<dbReference type="OrthoDB" id="9791898at2"/>
<dbReference type="PIRSF" id="PIRSF029826">
    <property type="entry name" value="UCP029826_pph"/>
    <property type="match status" value="1"/>
</dbReference>
<comment type="caution">
    <text evidence="1">The sequence shown here is derived from an EMBL/GenBank/DDBJ whole genome shotgun (WGS) entry which is preliminary data.</text>
</comment>
<dbReference type="InterPro" id="IPR025984">
    <property type="entry name" value="DCTPP"/>
</dbReference>
<protein>
    <submittedName>
        <fullName evidence="1">NTP pyrophosphatase (Non-canonical NTP hydrolase)</fullName>
    </submittedName>
</protein>
<proteinExistence type="predicted"/>
<sequence>MTIEALTERICAFRDARDWQQFHNPKDMAVAIAAEAGELMQHFVWKTQEQTQQVITDKRAEITDEIADVGILLFELAHNLNIPLAQAMQAKLERNELRYPADKARGNNLKYNEL</sequence>
<dbReference type="EMBL" id="SOCA01000001">
    <property type="protein sequence ID" value="TDU81027.1"/>
    <property type="molecule type" value="Genomic_DNA"/>
</dbReference>
<evidence type="ECO:0000313" key="1">
    <source>
        <dbReference type="EMBL" id="TDU81027.1"/>
    </source>
</evidence>
<dbReference type="RefSeq" id="WP_133793010.1">
    <property type="nucleotide sequence ID" value="NZ_SOCA01000001.1"/>
</dbReference>
<dbReference type="SUPFAM" id="SSF101386">
    <property type="entry name" value="all-alpha NTP pyrophosphatases"/>
    <property type="match status" value="1"/>
</dbReference>
<gene>
    <name evidence="1" type="ORF">EI77_00329</name>
</gene>
<dbReference type="InterPro" id="IPR052555">
    <property type="entry name" value="dCTP_Pyrophosphatase"/>
</dbReference>
<organism evidence="1 2">
    <name type="scientific">Prosthecobacter fusiformis</name>
    <dbReference type="NCBI Taxonomy" id="48464"/>
    <lineage>
        <taxon>Bacteria</taxon>
        <taxon>Pseudomonadati</taxon>
        <taxon>Verrucomicrobiota</taxon>
        <taxon>Verrucomicrobiia</taxon>
        <taxon>Verrucomicrobiales</taxon>
        <taxon>Verrucomicrobiaceae</taxon>
        <taxon>Prosthecobacter</taxon>
    </lineage>
</organism>
<dbReference type="Proteomes" id="UP000295662">
    <property type="component" value="Unassembled WGS sequence"/>
</dbReference>
<name>A0A4R7SS60_9BACT</name>
<dbReference type="PANTHER" id="PTHR46523:SF1">
    <property type="entry name" value="DCTP PYROPHOSPHATASE 1"/>
    <property type="match status" value="1"/>
</dbReference>
<keyword evidence="1" id="KW-0378">Hydrolase</keyword>
<accession>A0A4R7SS60</accession>
<dbReference type="Gene3D" id="1.10.287.1080">
    <property type="entry name" value="MazG-like"/>
    <property type="match status" value="1"/>
</dbReference>
<dbReference type="GO" id="GO:0047429">
    <property type="term" value="F:nucleoside triphosphate diphosphatase activity"/>
    <property type="evidence" value="ECO:0007669"/>
    <property type="project" value="InterPro"/>
</dbReference>
<dbReference type="CDD" id="cd11537">
    <property type="entry name" value="NTP-PPase_RS21-C6_like"/>
    <property type="match status" value="1"/>
</dbReference>
<evidence type="ECO:0000313" key="2">
    <source>
        <dbReference type="Proteomes" id="UP000295662"/>
    </source>
</evidence>
<dbReference type="PANTHER" id="PTHR46523">
    <property type="entry name" value="DCTP PYROPHOSPHATASE 1"/>
    <property type="match status" value="1"/>
</dbReference>
<keyword evidence="2" id="KW-1185">Reference proteome</keyword>